<dbReference type="GO" id="GO:0000156">
    <property type="term" value="F:phosphorelay response regulator activity"/>
    <property type="evidence" value="ECO:0007669"/>
    <property type="project" value="InterPro"/>
</dbReference>
<evidence type="ECO:0000256" key="1">
    <source>
        <dbReference type="ARBA" id="ARBA00023012"/>
    </source>
</evidence>
<keyword evidence="4" id="KW-1185">Reference proteome</keyword>
<evidence type="ECO:0000313" key="4">
    <source>
        <dbReference type="Proteomes" id="UP000184520"/>
    </source>
</evidence>
<dbReference type="STRING" id="634436.SAMN05216361_1359"/>
<feature type="domain" description="HTH LytTR-type" evidence="2">
    <location>
        <begin position="167"/>
        <end position="260"/>
    </location>
</feature>
<dbReference type="GO" id="GO:0003677">
    <property type="term" value="F:DNA binding"/>
    <property type="evidence" value="ECO:0007669"/>
    <property type="project" value="UniProtKB-KW"/>
</dbReference>
<name>A0A1M5H8L0_9ALTE</name>
<dbReference type="PANTHER" id="PTHR37299:SF1">
    <property type="entry name" value="STAGE 0 SPORULATION PROTEIN A HOMOLOG"/>
    <property type="match status" value="1"/>
</dbReference>
<dbReference type="InterPro" id="IPR046947">
    <property type="entry name" value="LytR-like"/>
</dbReference>
<accession>A0A1M5H8L0</accession>
<dbReference type="InterPro" id="IPR007492">
    <property type="entry name" value="LytTR_DNA-bd_dom"/>
</dbReference>
<evidence type="ECO:0000313" key="3">
    <source>
        <dbReference type="EMBL" id="SHG12341.1"/>
    </source>
</evidence>
<sequence>MTEGKMANAFSSSLRELALPAFRCEFTQDLLSHFHRQATLQDRVAIVGEQTEPETSLKIIVVGCQELENLSSAHPRPALSVLCGYNNQQAIDGFATGIHRFYQPDAPVSLRQQQMTGLIEAYNARLNALKWHWIIKRLSWQRACSPARLMQELSALKTRSTASQQQVSLRSSSGWHYIDWQRIRYVEAAGDYMCVYTQEETLIVRSTLTELATRLPKAHFVRVNRSAIINLHHVKRLNKVSPTVNYVELQDGSRIKISRRLLPHCLPLLDSNPE</sequence>
<dbReference type="Pfam" id="PF04397">
    <property type="entry name" value="LytTR"/>
    <property type="match status" value="1"/>
</dbReference>
<dbReference type="PROSITE" id="PS50930">
    <property type="entry name" value="HTH_LYTTR"/>
    <property type="match status" value="1"/>
</dbReference>
<proteinExistence type="predicted"/>
<dbReference type="PANTHER" id="PTHR37299">
    <property type="entry name" value="TRANSCRIPTIONAL REGULATOR-RELATED"/>
    <property type="match status" value="1"/>
</dbReference>
<dbReference type="Proteomes" id="UP000184520">
    <property type="component" value="Unassembled WGS sequence"/>
</dbReference>
<dbReference type="AlphaFoldDB" id="A0A1M5H8L0"/>
<evidence type="ECO:0000259" key="2">
    <source>
        <dbReference type="PROSITE" id="PS50930"/>
    </source>
</evidence>
<dbReference type="EMBL" id="FQWD01000002">
    <property type="protein sequence ID" value="SHG12341.1"/>
    <property type="molecule type" value="Genomic_DNA"/>
</dbReference>
<keyword evidence="3" id="KW-0238">DNA-binding</keyword>
<organism evidence="3 4">
    <name type="scientific">Marisediminitalea aggregata</name>
    <dbReference type="NCBI Taxonomy" id="634436"/>
    <lineage>
        <taxon>Bacteria</taxon>
        <taxon>Pseudomonadati</taxon>
        <taxon>Pseudomonadota</taxon>
        <taxon>Gammaproteobacteria</taxon>
        <taxon>Alteromonadales</taxon>
        <taxon>Alteromonadaceae</taxon>
        <taxon>Marisediminitalea</taxon>
    </lineage>
</organism>
<dbReference type="SMART" id="SM00850">
    <property type="entry name" value="LytTR"/>
    <property type="match status" value="1"/>
</dbReference>
<gene>
    <name evidence="3" type="ORF">SAMN05216361_1359</name>
</gene>
<keyword evidence="1" id="KW-0902">Two-component regulatory system</keyword>
<dbReference type="Gene3D" id="2.40.50.1020">
    <property type="entry name" value="LytTr DNA-binding domain"/>
    <property type="match status" value="1"/>
</dbReference>
<protein>
    <submittedName>
        <fullName evidence="3">LytTr DNA-binding domain-containing protein</fullName>
    </submittedName>
</protein>
<reference evidence="4" key="1">
    <citation type="submission" date="2016-11" db="EMBL/GenBank/DDBJ databases">
        <authorList>
            <person name="Varghese N."/>
            <person name="Submissions S."/>
        </authorList>
    </citation>
    <scope>NUCLEOTIDE SEQUENCE [LARGE SCALE GENOMIC DNA]</scope>
    <source>
        <strain evidence="4">CGMCC 1.8995</strain>
    </source>
</reference>